<gene>
    <name evidence="1" type="ORF">G5C33_10075</name>
</gene>
<dbReference type="AlphaFoldDB" id="A0A6G6Y583"/>
<dbReference type="RefSeq" id="WP_165327095.1">
    <property type="nucleotide sequence ID" value="NZ_CP049109.1"/>
</dbReference>
<name>A0A6G6Y583_9SPHN</name>
<reference evidence="1 2" key="1">
    <citation type="submission" date="2020-02" db="EMBL/GenBank/DDBJ databases">
        <authorList>
            <person name="Zheng R.K."/>
            <person name="Sun C.M."/>
        </authorList>
    </citation>
    <scope>NUCLEOTIDE SEQUENCE [LARGE SCALE GENOMIC DNA]</scope>
    <source>
        <strain evidence="2">zrk23</strain>
    </source>
</reference>
<accession>A0A6G6Y583</accession>
<evidence type="ECO:0000313" key="1">
    <source>
        <dbReference type="EMBL" id="QIG80092.1"/>
    </source>
</evidence>
<proteinExistence type="predicted"/>
<keyword evidence="2" id="KW-1185">Reference proteome</keyword>
<evidence type="ECO:0000313" key="2">
    <source>
        <dbReference type="Proteomes" id="UP000501568"/>
    </source>
</evidence>
<dbReference type="KEGG" id="spzr:G5C33_10075"/>
<protein>
    <submittedName>
        <fullName evidence="1">Uncharacterized protein</fullName>
    </submittedName>
</protein>
<dbReference type="EMBL" id="CP049109">
    <property type="protein sequence ID" value="QIG80092.1"/>
    <property type="molecule type" value="Genomic_DNA"/>
</dbReference>
<sequence length="154" mass="16855">MTYAIINNNILVDTYTNSTWHRDDQAEGMTAGTLALILATKPGGLDLGTALAFAAGSNDRDQITDGQRIAQLSREIDALTNTLVRHLDKLPRATDDSGWFVDGGAVEDDFAGQLRQAIDTLQIERNTLVDRYRHLVDAALASRTIDDLEREAIA</sequence>
<organism evidence="1 2">
    <name type="scientific">Stakelama tenebrarum</name>
    <dbReference type="NCBI Taxonomy" id="2711215"/>
    <lineage>
        <taxon>Bacteria</taxon>
        <taxon>Pseudomonadati</taxon>
        <taxon>Pseudomonadota</taxon>
        <taxon>Alphaproteobacteria</taxon>
        <taxon>Sphingomonadales</taxon>
        <taxon>Sphingomonadaceae</taxon>
        <taxon>Stakelama</taxon>
    </lineage>
</organism>
<dbReference type="Proteomes" id="UP000501568">
    <property type="component" value="Chromosome"/>
</dbReference>